<dbReference type="InterPro" id="IPR001750">
    <property type="entry name" value="ND/Mrp_TM"/>
</dbReference>
<keyword evidence="2 5" id="KW-0812">Transmembrane</keyword>
<dbReference type="EMBL" id="BAABDQ010000037">
    <property type="protein sequence ID" value="GAA3601738.1"/>
    <property type="molecule type" value="Genomic_DNA"/>
</dbReference>
<keyword evidence="3 6" id="KW-1133">Transmembrane helix</keyword>
<dbReference type="InterPro" id="IPR003945">
    <property type="entry name" value="NU5C-like"/>
</dbReference>
<sequence>MNALLWLLPGLPACAGGLLLIVRRAGRAVAITVAILTLGLAWYAAVTRPAVTTRLFFREGLAVDGLSAVMVVTVAAVALAVLVFAAGELREARFYGLMLIFVGAMLTTVTAADLVLLLMGWEVMGAMSYALIGYWWHDPGRVWSGTIAFLTTRAGDLGLYVAAGAALAGAGGVPGALSLDLLAGADGRDLIAAGIVLAALGKSAQLPFSFWLSRAMDGPSPVSALLHSATMVAAGAYLLLRTQPLLAATGWAAVVVAWAGALTAVLLGGVAVTQRDLKQLLAASTCAQIGFMVAAAGVAAVAGGVAQLVAHAAVKCLLFLGAGAWLSALGTKDLGELGAAGRRFPLVGVSFGVGALALAGVPPLALWVTKDAILAAVPAPLYVALLAAGLLAAAYSAKALAAVWRRRPVGEVAGRAVSVWEKAPMPVLALGAAGLGVVGVPAVFGWWARLVGDPQAAGPALGELVLSGALAAVVVLVVMAVRLRAPAPAAGRLERGLPRGVGGASGVRAGELGGSSRARAGGIFGEWLWLERGALLLVWRPVMALAGAVAWFDDRVLDAAVNAVPRLGLAAARVARSPFEAGVDGVVRAVAAAAGRLGALARRPQTGQVHTYFAQAAVALIVLAVAFAILR</sequence>
<feature type="transmembrane region" description="Helical" evidence="6">
    <location>
        <begin position="308"/>
        <end position="326"/>
    </location>
</feature>
<feature type="transmembrane region" description="Helical" evidence="6">
    <location>
        <begin position="280"/>
        <end position="302"/>
    </location>
</feature>
<keyword evidence="4 6" id="KW-0472">Membrane</keyword>
<dbReference type="Gene3D" id="1.20.5.2700">
    <property type="match status" value="1"/>
</dbReference>
<organism evidence="8 9">
    <name type="scientific">Nonomuraea rosea</name>
    <dbReference type="NCBI Taxonomy" id="638574"/>
    <lineage>
        <taxon>Bacteria</taxon>
        <taxon>Bacillati</taxon>
        <taxon>Actinomycetota</taxon>
        <taxon>Actinomycetes</taxon>
        <taxon>Streptosporangiales</taxon>
        <taxon>Streptosporangiaceae</taxon>
        <taxon>Nonomuraea</taxon>
    </lineage>
</organism>
<feature type="transmembrane region" description="Helical" evidence="6">
    <location>
        <begin position="66"/>
        <end position="87"/>
    </location>
</feature>
<feature type="transmembrane region" description="Helical" evidence="6">
    <location>
        <begin position="157"/>
        <end position="179"/>
    </location>
</feature>
<proteinExistence type="predicted"/>
<comment type="caution">
    <text evidence="8">The sequence shown here is derived from an EMBL/GenBank/DDBJ whole genome shotgun (WGS) entry which is preliminary data.</text>
</comment>
<feature type="transmembrane region" description="Helical" evidence="6">
    <location>
        <begin position="346"/>
        <end position="369"/>
    </location>
</feature>
<accession>A0ABP6Z8Y7</accession>
<feature type="transmembrane region" description="Helical" evidence="6">
    <location>
        <begin position="191"/>
        <end position="212"/>
    </location>
</feature>
<dbReference type="PANTHER" id="PTHR42829">
    <property type="entry name" value="NADH-UBIQUINONE OXIDOREDUCTASE CHAIN 5"/>
    <property type="match status" value="1"/>
</dbReference>
<feature type="transmembrane region" description="Helical" evidence="6">
    <location>
        <begin position="6"/>
        <end position="22"/>
    </location>
</feature>
<protein>
    <recommendedName>
        <fullName evidence="7">NADH:quinone oxidoreductase/Mrp antiporter transmembrane domain-containing protein</fullName>
    </recommendedName>
</protein>
<feature type="transmembrane region" description="Helical" evidence="6">
    <location>
        <begin position="94"/>
        <end position="112"/>
    </location>
</feature>
<evidence type="ECO:0000256" key="4">
    <source>
        <dbReference type="ARBA" id="ARBA00023136"/>
    </source>
</evidence>
<keyword evidence="9" id="KW-1185">Reference proteome</keyword>
<comment type="subcellular location">
    <subcellularLocation>
        <location evidence="1">Endomembrane system</location>
        <topology evidence="1">Multi-pass membrane protein</topology>
    </subcellularLocation>
    <subcellularLocation>
        <location evidence="5">Membrane</location>
        <topology evidence="5">Multi-pass membrane protein</topology>
    </subcellularLocation>
</comment>
<evidence type="ECO:0000256" key="2">
    <source>
        <dbReference type="ARBA" id="ARBA00022692"/>
    </source>
</evidence>
<gene>
    <name evidence="8" type="ORF">GCM10022419_102560</name>
</gene>
<feature type="transmembrane region" description="Helical" evidence="6">
    <location>
        <begin position="460"/>
        <end position="483"/>
    </location>
</feature>
<evidence type="ECO:0000256" key="3">
    <source>
        <dbReference type="ARBA" id="ARBA00022989"/>
    </source>
</evidence>
<dbReference type="RefSeq" id="WP_345573330.1">
    <property type="nucleotide sequence ID" value="NZ_BAABDQ010000037.1"/>
</dbReference>
<evidence type="ECO:0000259" key="7">
    <source>
        <dbReference type="Pfam" id="PF00361"/>
    </source>
</evidence>
<feature type="transmembrane region" description="Helical" evidence="6">
    <location>
        <begin position="29"/>
        <end position="46"/>
    </location>
</feature>
<dbReference type="PRINTS" id="PR01434">
    <property type="entry name" value="NADHDHGNASE5"/>
</dbReference>
<feature type="domain" description="NADH:quinone oxidoreductase/Mrp antiporter transmembrane" evidence="7">
    <location>
        <begin position="111"/>
        <end position="391"/>
    </location>
</feature>
<dbReference type="PANTHER" id="PTHR42829:SF2">
    <property type="entry name" value="NADH-UBIQUINONE OXIDOREDUCTASE CHAIN 5"/>
    <property type="match status" value="1"/>
</dbReference>
<feature type="transmembrane region" description="Helical" evidence="6">
    <location>
        <begin position="425"/>
        <end position="448"/>
    </location>
</feature>
<evidence type="ECO:0000313" key="8">
    <source>
        <dbReference type="EMBL" id="GAA3601738.1"/>
    </source>
</evidence>
<feature type="transmembrane region" description="Helical" evidence="6">
    <location>
        <begin position="612"/>
        <end position="630"/>
    </location>
</feature>
<evidence type="ECO:0000256" key="6">
    <source>
        <dbReference type="SAM" id="Phobius"/>
    </source>
</evidence>
<feature type="transmembrane region" description="Helical" evidence="6">
    <location>
        <begin position="381"/>
        <end position="404"/>
    </location>
</feature>
<dbReference type="Pfam" id="PF00361">
    <property type="entry name" value="Proton_antipo_M"/>
    <property type="match status" value="1"/>
</dbReference>
<evidence type="ECO:0000256" key="5">
    <source>
        <dbReference type="RuleBase" id="RU000320"/>
    </source>
</evidence>
<evidence type="ECO:0000256" key="1">
    <source>
        <dbReference type="ARBA" id="ARBA00004127"/>
    </source>
</evidence>
<feature type="transmembrane region" description="Helical" evidence="6">
    <location>
        <begin position="224"/>
        <end position="240"/>
    </location>
</feature>
<evidence type="ECO:0000313" key="9">
    <source>
        <dbReference type="Proteomes" id="UP001500630"/>
    </source>
</evidence>
<reference evidence="9" key="1">
    <citation type="journal article" date="2019" name="Int. J. Syst. Evol. Microbiol.">
        <title>The Global Catalogue of Microorganisms (GCM) 10K type strain sequencing project: providing services to taxonomists for standard genome sequencing and annotation.</title>
        <authorList>
            <consortium name="The Broad Institute Genomics Platform"/>
            <consortium name="The Broad Institute Genome Sequencing Center for Infectious Disease"/>
            <person name="Wu L."/>
            <person name="Ma J."/>
        </authorList>
    </citation>
    <scope>NUCLEOTIDE SEQUENCE [LARGE SCALE GENOMIC DNA]</scope>
    <source>
        <strain evidence="9">JCM 17326</strain>
    </source>
</reference>
<feature type="transmembrane region" description="Helical" evidence="6">
    <location>
        <begin position="118"/>
        <end position="136"/>
    </location>
</feature>
<name>A0ABP6Z8Y7_9ACTN</name>
<feature type="transmembrane region" description="Helical" evidence="6">
    <location>
        <begin position="246"/>
        <end position="268"/>
    </location>
</feature>
<dbReference type="Proteomes" id="UP001500630">
    <property type="component" value="Unassembled WGS sequence"/>
</dbReference>